<evidence type="ECO:0000313" key="2">
    <source>
        <dbReference type="Proteomes" id="UP000192790"/>
    </source>
</evidence>
<sequence>MQEKNGAEKSRGWYRLDNSAAVYPAIQRDDYSAIYRFSAVMKKRVDPALLQRAVDLTMPRFPVFNVCIKKGVFWYYLEPNLKPGPFVKPDIANPCMPVRFREDNGYLLRIYFYEKRISVEMYHALTDGAGAMVFLKTLLAEYLRLQGYEIPCTLGVKDVAAPPEEEEAEDAYIRYATSETPRGMKEDKAYPGLGTRAPFYTLNVISGLVSLDELRLTAKSYGASITEYLSAVLIRVLLDKQKREQPHRLRPVALAVPIDLRRFFPSDTLRNFILNVCPAVNPGMGEYTFEEIVRQVHHYMRLNLSRQYLRAKMTGNVRLRFNPFVSRIPLVMKNPLLYINYQRMGNRQYSATLTNPGVFRVPAAMREHIQRAEMMLGQSFAARANCGCISFGNTMAITFAGSIVEPDVEREFFRRLVRDGIHVRVESNREEGNGCHTA</sequence>
<reference evidence="1 2" key="1">
    <citation type="submission" date="2017-04" db="EMBL/GenBank/DDBJ databases">
        <authorList>
            <person name="Afonso C.L."/>
            <person name="Miller P.J."/>
            <person name="Scott M.A."/>
            <person name="Spackman E."/>
            <person name="Goraichik I."/>
            <person name="Dimitrov K.M."/>
            <person name="Suarez D.L."/>
            <person name="Swayne D.E."/>
        </authorList>
    </citation>
    <scope>NUCLEOTIDE SEQUENCE [LARGE SCALE GENOMIC DNA]</scope>
    <source>
        <strain evidence="1 2">DSM 12816</strain>
    </source>
</reference>
<dbReference type="OrthoDB" id="4876345at2"/>
<organism evidence="1 2">
    <name type="scientific">Papillibacter cinnamivorans DSM 12816</name>
    <dbReference type="NCBI Taxonomy" id="1122930"/>
    <lineage>
        <taxon>Bacteria</taxon>
        <taxon>Bacillati</taxon>
        <taxon>Bacillota</taxon>
        <taxon>Clostridia</taxon>
        <taxon>Eubacteriales</taxon>
        <taxon>Oscillospiraceae</taxon>
        <taxon>Papillibacter</taxon>
    </lineage>
</organism>
<dbReference type="STRING" id="1122930.SAMN02745168_2001"/>
<dbReference type="PANTHER" id="PTHR28037:SF1">
    <property type="entry name" value="ALCOHOL O-ACETYLTRANSFERASE 1-RELATED"/>
    <property type="match status" value="1"/>
</dbReference>
<dbReference type="RefSeq" id="WP_084234671.1">
    <property type="nucleotide sequence ID" value="NZ_FWXW01000004.1"/>
</dbReference>
<keyword evidence="2" id="KW-1185">Reference proteome</keyword>
<proteinExistence type="predicted"/>
<name>A0A1W2AWL2_9FIRM</name>
<evidence type="ECO:0008006" key="3">
    <source>
        <dbReference type="Google" id="ProtNLM"/>
    </source>
</evidence>
<dbReference type="EMBL" id="FWXW01000004">
    <property type="protein sequence ID" value="SMC65014.1"/>
    <property type="molecule type" value="Genomic_DNA"/>
</dbReference>
<dbReference type="PANTHER" id="PTHR28037">
    <property type="entry name" value="ALCOHOL O-ACETYLTRANSFERASE 1-RELATED"/>
    <property type="match status" value="1"/>
</dbReference>
<evidence type="ECO:0000313" key="1">
    <source>
        <dbReference type="EMBL" id="SMC65014.1"/>
    </source>
</evidence>
<dbReference type="AlphaFoldDB" id="A0A1W2AWL2"/>
<gene>
    <name evidence="1" type="ORF">SAMN02745168_2001</name>
</gene>
<dbReference type="Proteomes" id="UP000192790">
    <property type="component" value="Unassembled WGS sequence"/>
</dbReference>
<protein>
    <recommendedName>
        <fullName evidence="3">Alcohol acetyltransferase</fullName>
    </recommendedName>
</protein>
<dbReference type="InterPro" id="IPR052058">
    <property type="entry name" value="Alcohol_O-acetyltransferase"/>
</dbReference>
<accession>A0A1W2AWL2</accession>